<accession>A0A8T1NX78</accession>
<evidence type="ECO:0000256" key="10">
    <source>
        <dbReference type="SAM" id="Phobius"/>
    </source>
</evidence>
<evidence type="ECO:0000256" key="6">
    <source>
        <dbReference type="ARBA" id="ARBA00023004"/>
    </source>
</evidence>
<keyword evidence="3 8" id="KW-0349">Heme</keyword>
<evidence type="ECO:0000256" key="9">
    <source>
        <dbReference type="SAM" id="MobiDB-lite"/>
    </source>
</evidence>
<dbReference type="PANTHER" id="PTHR47955:SF19">
    <property type="entry name" value="CYTOCHROME P450 71A9-LIKE ISOFORM X1"/>
    <property type="match status" value="1"/>
</dbReference>
<dbReference type="GO" id="GO:0004497">
    <property type="term" value="F:monooxygenase activity"/>
    <property type="evidence" value="ECO:0007669"/>
    <property type="project" value="UniProtKB-KW"/>
</dbReference>
<dbReference type="GO" id="GO:0016705">
    <property type="term" value="F:oxidoreductase activity, acting on paired donors, with incorporation or reduction of molecular oxygen"/>
    <property type="evidence" value="ECO:0007669"/>
    <property type="project" value="InterPro"/>
</dbReference>
<dbReference type="EMBL" id="CM031819">
    <property type="protein sequence ID" value="KAG6635055.1"/>
    <property type="molecule type" value="Genomic_DNA"/>
</dbReference>
<dbReference type="AlphaFoldDB" id="A0A8T1NX78"/>
<keyword evidence="10" id="KW-0812">Transmembrane</keyword>
<evidence type="ECO:0008006" key="13">
    <source>
        <dbReference type="Google" id="ProtNLM"/>
    </source>
</evidence>
<dbReference type="FunFam" id="1.10.630.10:FF:000043">
    <property type="entry name" value="Cytochrome P450 99A2"/>
    <property type="match status" value="1"/>
</dbReference>
<evidence type="ECO:0000256" key="2">
    <source>
        <dbReference type="ARBA" id="ARBA00010617"/>
    </source>
</evidence>
<dbReference type="GO" id="GO:0005506">
    <property type="term" value="F:iron ion binding"/>
    <property type="evidence" value="ECO:0007669"/>
    <property type="project" value="InterPro"/>
</dbReference>
<keyword evidence="5 8" id="KW-0560">Oxidoreductase</keyword>
<dbReference type="InterPro" id="IPR017972">
    <property type="entry name" value="Cyt_P450_CS"/>
</dbReference>
<proteinExistence type="inferred from homology"/>
<evidence type="ECO:0000256" key="4">
    <source>
        <dbReference type="ARBA" id="ARBA00022723"/>
    </source>
</evidence>
<dbReference type="Proteomes" id="UP000811609">
    <property type="component" value="Chromosome 11"/>
</dbReference>
<organism evidence="11 12">
    <name type="scientific">Carya illinoinensis</name>
    <name type="common">Pecan</name>
    <dbReference type="NCBI Taxonomy" id="32201"/>
    <lineage>
        <taxon>Eukaryota</taxon>
        <taxon>Viridiplantae</taxon>
        <taxon>Streptophyta</taxon>
        <taxon>Embryophyta</taxon>
        <taxon>Tracheophyta</taxon>
        <taxon>Spermatophyta</taxon>
        <taxon>Magnoliopsida</taxon>
        <taxon>eudicotyledons</taxon>
        <taxon>Gunneridae</taxon>
        <taxon>Pentapetalae</taxon>
        <taxon>rosids</taxon>
        <taxon>fabids</taxon>
        <taxon>Fagales</taxon>
        <taxon>Juglandaceae</taxon>
        <taxon>Carya</taxon>
    </lineage>
</organism>
<comment type="caution">
    <text evidence="11">The sequence shown here is derived from an EMBL/GenBank/DDBJ whole genome shotgun (WGS) entry which is preliminary data.</text>
</comment>
<keyword evidence="6 8" id="KW-0408">Iron</keyword>
<dbReference type="PANTHER" id="PTHR47955">
    <property type="entry name" value="CYTOCHROME P450 FAMILY 71 PROTEIN"/>
    <property type="match status" value="1"/>
</dbReference>
<dbReference type="GO" id="GO:0020037">
    <property type="term" value="F:heme binding"/>
    <property type="evidence" value="ECO:0007669"/>
    <property type="project" value="InterPro"/>
</dbReference>
<reference evidence="11" key="1">
    <citation type="submission" date="2020-12" db="EMBL/GenBank/DDBJ databases">
        <title>WGS assembly of Carya illinoinensis cv. Pawnee.</title>
        <authorList>
            <person name="Platts A."/>
            <person name="Shu S."/>
            <person name="Wright S."/>
            <person name="Barry K."/>
            <person name="Edger P."/>
            <person name="Pires J.C."/>
            <person name="Schmutz J."/>
        </authorList>
    </citation>
    <scope>NUCLEOTIDE SEQUENCE</scope>
    <source>
        <tissue evidence="11">Leaf</tissue>
    </source>
</reference>
<feature type="transmembrane region" description="Helical" evidence="10">
    <location>
        <begin position="61"/>
        <end position="79"/>
    </location>
</feature>
<dbReference type="InterPro" id="IPR001128">
    <property type="entry name" value="Cyt_P450"/>
</dbReference>
<evidence type="ECO:0000313" key="12">
    <source>
        <dbReference type="Proteomes" id="UP000811609"/>
    </source>
</evidence>
<keyword evidence="10" id="KW-0472">Membrane</keyword>
<evidence type="ECO:0000313" key="11">
    <source>
        <dbReference type="EMBL" id="KAG6635055.1"/>
    </source>
</evidence>
<evidence type="ECO:0000256" key="8">
    <source>
        <dbReference type="RuleBase" id="RU000461"/>
    </source>
</evidence>
<evidence type="ECO:0000256" key="7">
    <source>
        <dbReference type="ARBA" id="ARBA00023033"/>
    </source>
</evidence>
<comment type="cofactor">
    <cofactor evidence="1">
        <name>heme</name>
        <dbReference type="ChEBI" id="CHEBI:30413"/>
    </cofactor>
</comment>
<feature type="region of interest" description="Disordered" evidence="9">
    <location>
        <begin position="1"/>
        <end position="25"/>
    </location>
</feature>
<keyword evidence="4 8" id="KW-0479">Metal-binding</keyword>
<dbReference type="Pfam" id="PF00067">
    <property type="entry name" value="p450"/>
    <property type="match status" value="1"/>
</dbReference>
<dbReference type="CDD" id="cd11072">
    <property type="entry name" value="CYP71-like"/>
    <property type="match status" value="1"/>
</dbReference>
<sequence length="560" mass="64269">MRKTWKSRHQKGGKKKKKSLEEISKPHLQRYMDDPSTTIYSLMLMKTLMASLQWLKESFQPFMLLFASIFLAALLKFFFKEKSRKRSNLPPSPPKLPIIGNLHQLGNMPHLSLHKLAKKYGSIIFLQLGEIPTVVVSSARLAKEAMKTHDLALASRPQIFSAKHLFYNCTDVAFSPYGAYWRHIRKICILELLSVRRVQSYSFVREEEVARLVRRIAEFYPGTTDLSKILGLYANDVLCRVAFGRDFSGGGEYDQHGFQKMLEEYQELLGGFSLGDFFPSMEFVHSLTGMKSRLQDTFRRFDQLFDLFLTEHRDPKRETEEHKDLVDVLLDLQKNSYDDMPLTTDNIKAIILDMFAAGTDTTFITLDWGMTELIMNPKVMERAQAEVRSLVGDREVVLQSDLPQLHYIKAVIKEIFRLHPPAPVLVPRESMEDISIDGYNIPSKTRFFVNAWAIGRDPESWENPNAFEPERFMDSTIDFKGQHFELIPFGAGRRICPAIAFGEATIELALAQLLHSFDWELPPGTTPKDLDMSEAFGITMHRIAHLIVIAKPRFPVGQNK</sequence>
<keyword evidence="12" id="KW-1185">Reference proteome</keyword>
<evidence type="ECO:0000256" key="5">
    <source>
        <dbReference type="ARBA" id="ARBA00023002"/>
    </source>
</evidence>
<name>A0A8T1NX78_CARIL</name>
<comment type="similarity">
    <text evidence="2 8">Belongs to the cytochrome P450 family.</text>
</comment>
<evidence type="ECO:0000256" key="1">
    <source>
        <dbReference type="ARBA" id="ARBA00001971"/>
    </source>
</evidence>
<feature type="compositionally biased region" description="Basic residues" evidence="9">
    <location>
        <begin position="1"/>
        <end position="18"/>
    </location>
</feature>
<evidence type="ECO:0000256" key="3">
    <source>
        <dbReference type="ARBA" id="ARBA00022617"/>
    </source>
</evidence>
<keyword evidence="7 8" id="KW-0503">Monooxygenase</keyword>
<dbReference type="PROSITE" id="PS00086">
    <property type="entry name" value="CYTOCHROME_P450"/>
    <property type="match status" value="1"/>
</dbReference>
<gene>
    <name evidence="11" type="ORF">CIPAW_11G016300</name>
</gene>
<keyword evidence="10" id="KW-1133">Transmembrane helix</keyword>
<protein>
    <recommendedName>
        <fullName evidence="13">Cytochrome P450</fullName>
    </recommendedName>
</protein>